<protein>
    <submittedName>
        <fullName evidence="2">DUF262 domain-containing protein</fullName>
    </submittedName>
</protein>
<dbReference type="Proteomes" id="UP001605918">
    <property type="component" value="Unassembled WGS sequence"/>
</dbReference>
<dbReference type="Pfam" id="PF03235">
    <property type="entry name" value="GmrSD_N"/>
    <property type="match status" value="1"/>
</dbReference>
<sequence>MSTGDLQLRSVSQLMTESFFIPAYQRGYRWTSRQVTELLDDVAAFTERKRQVQGEFYCLQPIVVTQRNGHWELIDGQQRLTTIFLILSYFNNRLVADERKTLFALNYETRQNSASYLRTLDEELHEENIDFFHIWQAYQAVRDWFKPRSNRLNYIEAAFLNEVRVIWYEVDQSVEPIDVFTRLNVGKIPLTNAELVKALFLRGGNFDGEGIRAKQLQQLRIAQDWDEIERRLQEEAFWYFLANRQQEANRIDLVLGLRADELQQVANRWDTNSLFLAFNTHLTEKQDAVTSEWDAVKRMFLQLDEWFRDRFLYHIVGFLLSQDVKVGQIRDLARSSGSKTAFRAALKAEVFKLVFGKSRSNAGESDLARFVEDHVAQLDYESHRESIRRLLLLFNIASLLELGNSGPWFPFDHFKKDQWDLEHIRSVKSDMPQRIDAQKAWLGQAVEYFSEPELAAVGRVPPTSEQELVERLRTLRDKEPFDASAFEVAFNDVIDRYDPGSDIEVDNSIGNLTLLDAGTNRSYGNAIFPHKRRKLIALDKAGRFVPPCTKNAFLKYYSTKIDEMLVWSRVDAKEHQHALSSSLVRFFTYNGACA</sequence>
<proteinExistence type="predicted"/>
<evidence type="ECO:0000313" key="2">
    <source>
        <dbReference type="EMBL" id="MFG6206509.1"/>
    </source>
</evidence>
<dbReference type="PANTHER" id="PTHR35149:SF1">
    <property type="entry name" value="DUF5655 DOMAIN-CONTAINING PROTEIN"/>
    <property type="match status" value="1"/>
</dbReference>
<keyword evidence="3" id="KW-1185">Reference proteome</keyword>
<evidence type="ECO:0000313" key="3">
    <source>
        <dbReference type="Proteomes" id="UP001605918"/>
    </source>
</evidence>
<name>A0ABW7DEN0_9PSED</name>
<dbReference type="InterPro" id="IPR004919">
    <property type="entry name" value="GmrSD_N"/>
</dbReference>
<evidence type="ECO:0000259" key="1">
    <source>
        <dbReference type="Pfam" id="PF03235"/>
    </source>
</evidence>
<reference evidence="2 3" key="1">
    <citation type="submission" date="2024-10" db="EMBL/GenBank/DDBJ databases">
        <title>Whole genome of Pseudomonas sp Strain RB5.</title>
        <authorList>
            <person name="Selami N."/>
        </authorList>
    </citation>
    <scope>NUCLEOTIDE SEQUENCE [LARGE SCALE GENOMIC DNA]</scope>
    <source>
        <strain evidence="2 3">RB5</strain>
    </source>
</reference>
<gene>
    <name evidence="2" type="ORF">ACGSLL_19285</name>
</gene>
<feature type="domain" description="GmrSD restriction endonucleases N-terminal" evidence="1">
    <location>
        <begin position="18"/>
        <end position="201"/>
    </location>
</feature>
<comment type="caution">
    <text evidence="2">The sequence shown here is derived from an EMBL/GenBank/DDBJ whole genome shotgun (WGS) entry which is preliminary data.</text>
</comment>
<dbReference type="RefSeq" id="WP_394507545.1">
    <property type="nucleotide sequence ID" value="NZ_JBIEIL010000009.1"/>
</dbReference>
<dbReference type="EMBL" id="JBIEIL010000009">
    <property type="protein sequence ID" value="MFG6206509.1"/>
    <property type="molecule type" value="Genomic_DNA"/>
</dbReference>
<accession>A0ABW7DEN0</accession>
<organism evidence="2 3">
    <name type="scientific">Pseudomonas retamae</name>
    <dbReference type="NCBI Taxonomy" id="702110"/>
    <lineage>
        <taxon>Bacteria</taxon>
        <taxon>Pseudomonadati</taxon>
        <taxon>Pseudomonadota</taxon>
        <taxon>Gammaproteobacteria</taxon>
        <taxon>Pseudomonadales</taxon>
        <taxon>Pseudomonadaceae</taxon>
        <taxon>Pseudomonas</taxon>
    </lineage>
</organism>
<dbReference type="PANTHER" id="PTHR35149">
    <property type="entry name" value="SLL5132 PROTEIN"/>
    <property type="match status" value="1"/>
</dbReference>